<reference evidence="3" key="1">
    <citation type="journal article" date="2019" name="Int. J. Syst. Evol. Microbiol.">
        <title>The Global Catalogue of Microorganisms (GCM) 10K type strain sequencing project: providing services to taxonomists for standard genome sequencing and annotation.</title>
        <authorList>
            <consortium name="The Broad Institute Genomics Platform"/>
            <consortium name="The Broad Institute Genome Sequencing Center for Infectious Disease"/>
            <person name="Wu L."/>
            <person name="Ma J."/>
        </authorList>
    </citation>
    <scope>NUCLEOTIDE SEQUENCE [LARGE SCALE GENOMIC DNA]</scope>
    <source>
        <strain evidence="3">JCM 18304</strain>
    </source>
</reference>
<gene>
    <name evidence="2" type="ORF">GCM10023322_75770</name>
</gene>
<evidence type="ECO:0000313" key="2">
    <source>
        <dbReference type="EMBL" id="GAA5199644.1"/>
    </source>
</evidence>
<evidence type="ECO:0000256" key="1">
    <source>
        <dbReference type="SAM" id="MobiDB-lite"/>
    </source>
</evidence>
<protein>
    <submittedName>
        <fullName evidence="2">Uncharacterized protein</fullName>
    </submittedName>
</protein>
<accession>A0ABP9SPQ5</accession>
<dbReference type="Proteomes" id="UP001501570">
    <property type="component" value="Unassembled WGS sequence"/>
</dbReference>
<name>A0ABP9SPQ5_9ACTN</name>
<comment type="caution">
    <text evidence="2">The sequence shown here is derived from an EMBL/GenBank/DDBJ whole genome shotgun (WGS) entry which is preliminary data.</text>
</comment>
<sequence length="110" mass="11363">MALVVEPQPAGASGTSALDGAADAIATAVRAGTDADRIRIINMTSEQMSEAFRDDDIYGAVVIPAVKMGHLPKTRPPAAGQRGTATTVPGPSRARRPASPSHQRQATYPA</sequence>
<keyword evidence="3" id="KW-1185">Reference proteome</keyword>
<dbReference type="EMBL" id="BAABJQ010000038">
    <property type="protein sequence ID" value="GAA5199644.1"/>
    <property type="molecule type" value="Genomic_DNA"/>
</dbReference>
<evidence type="ECO:0000313" key="3">
    <source>
        <dbReference type="Proteomes" id="UP001501570"/>
    </source>
</evidence>
<feature type="region of interest" description="Disordered" evidence="1">
    <location>
        <begin position="71"/>
        <end position="110"/>
    </location>
</feature>
<proteinExistence type="predicted"/>
<organism evidence="2 3">
    <name type="scientific">Rugosimonospora acidiphila</name>
    <dbReference type="NCBI Taxonomy" id="556531"/>
    <lineage>
        <taxon>Bacteria</taxon>
        <taxon>Bacillati</taxon>
        <taxon>Actinomycetota</taxon>
        <taxon>Actinomycetes</taxon>
        <taxon>Micromonosporales</taxon>
        <taxon>Micromonosporaceae</taxon>
        <taxon>Rugosimonospora</taxon>
    </lineage>
</organism>